<evidence type="ECO:0000313" key="2">
    <source>
        <dbReference type="Proteomes" id="UP001377337"/>
    </source>
</evidence>
<accession>A0ABZ2NKI1</accession>
<keyword evidence="2" id="KW-1185">Reference proteome</keyword>
<reference evidence="1 2" key="1">
    <citation type="submission" date="2024-02" db="EMBL/GenBank/DDBJ databases">
        <title>Seven novel Bacillus-like species.</title>
        <authorList>
            <person name="Liu G."/>
        </authorList>
    </citation>
    <scope>NUCLEOTIDE SEQUENCE [LARGE SCALE GENOMIC DNA]</scope>
    <source>
        <strain evidence="1 2">FJAT-52054</strain>
    </source>
</reference>
<proteinExistence type="predicted"/>
<name>A0ABZ2NKI1_9BACI</name>
<gene>
    <name evidence="1" type="ORF">WCV65_04210</name>
</gene>
<dbReference type="Proteomes" id="UP001377337">
    <property type="component" value="Chromosome"/>
</dbReference>
<dbReference type="RefSeq" id="WP_338780337.1">
    <property type="nucleotide sequence ID" value="NZ_CP147407.1"/>
</dbReference>
<sequence>METGFEMETNAPYSLNYLIFIQNIHLNRKNPDKENPLFPYVDSSAWGIVREDFGQFYTEVWEEAVNKNSRDRLYDHYGVFDRDKALYQKLFENGEIGAFGYAESVKSFLAWWNGIYGRIAIEKVFDEYTMNEVYKELAASLKVNKRLRIDLTYDKPLLAGSAELSWYAVLPIEDIFMPYKVPEIVPRLLKCCEDF</sequence>
<protein>
    <submittedName>
        <fullName evidence="1">Group-specific protein</fullName>
    </submittedName>
</protein>
<evidence type="ECO:0000313" key="1">
    <source>
        <dbReference type="EMBL" id="WXB97710.1"/>
    </source>
</evidence>
<dbReference type="EMBL" id="CP147407">
    <property type="protein sequence ID" value="WXB97710.1"/>
    <property type="molecule type" value="Genomic_DNA"/>
</dbReference>
<organism evidence="1 2">
    <name type="scientific">Metabacillus sediminis</name>
    <dbReference type="NCBI Taxonomy" id="3117746"/>
    <lineage>
        <taxon>Bacteria</taxon>
        <taxon>Bacillati</taxon>
        <taxon>Bacillota</taxon>
        <taxon>Bacilli</taxon>
        <taxon>Bacillales</taxon>
        <taxon>Bacillaceae</taxon>
        <taxon>Metabacillus</taxon>
    </lineage>
</organism>